<sequence length="141" mass="15599">MAKVTFKPMFNMSDIKEYINDFRAQINDHVISVLIDLATKAANDARSHAEFINHTHNLRSSIGAVVFKNGLIVHSDFKLSGNGGDGMAKGEQVSKENLPPKGIGMMLVAGEDYAFYVEAKDNKWVISGSSMRLEKVLERLV</sequence>
<dbReference type="RefSeq" id="WP_116774166.1">
    <property type="nucleotide sequence ID" value="NZ_QDKG01000001.1"/>
</dbReference>
<dbReference type="Proteomes" id="UP000245627">
    <property type="component" value="Unassembled WGS sequence"/>
</dbReference>
<dbReference type="EMBL" id="QDKG01000001">
    <property type="protein sequence ID" value="PVH26301.1"/>
    <property type="molecule type" value="Genomic_DNA"/>
</dbReference>
<evidence type="ECO:0000313" key="2">
    <source>
        <dbReference type="Proteomes" id="UP000245627"/>
    </source>
</evidence>
<dbReference type="OrthoDB" id="770653at2"/>
<accession>A0A2T8HLG6</accession>
<evidence type="ECO:0008006" key="3">
    <source>
        <dbReference type="Google" id="ProtNLM"/>
    </source>
</evidence>
<protein>
    <recommendedName>
        <fullName evidence="3">HK97 gp10 family phage protein</fullName>
    </recommendedName>
</protein>
<keyword evidence="2" id="KW-1185">Reference proteome</keyword>
<organism evidence="1 2">
    <name type="scientific">Sphingobacterium corticibacter</name>
    <dbReference type="NCBI Taxonomy" id="2171749"/>
    <lineage>
        <taxon>Bacteria</taxon>
        <taxon>Pseudomonadati</taxon>
        <taxon>Bacteroidota</taxon>
        <taxon>Sphingobacteriia</taxon>
        <taxon>Sphingobacteriales</taxon>
        <taxon>Sphingobacteriaceae</taxon>
        <taxon>Sphingobacterium</taxon>
    </lineage>
</organism>
<reference evidence="1 2" key="1">
    <citation type="submission" date="2018-04" db="EMBL/GenBank/DDBJ databases">
        <title>Sphingobacterium cortibacter sp. nov.</title>
        <authorList>
            <person name="Li Y."/>
        </authorList>
    </citation>
    <scope>NUCLEOTIDE SEQUENCE [LARGE SCALE GENOMIC DNA]</scope>
    <source>
        <strain evidence="1 2">2c-3</strain>
    </source>
</reference>
<evidence type="ECO:0000313" key="1">
    <source>
        <dbReference type="EMBL" id="PVH26301.1"/>
    </source>
</evidence>
<dbReference type="AlphaFoldDB" id="A0A2T8HLG6"/>
<gene>
    <name evidence="1" type="ORF">DC487_01350</name>
</gene>
<proteinExistence type="predicted"/>
<comment type="caution">
    <text evidence="1">The sequence shown here is derived from an EMBL/GenBank/DDBJ whole genome shotgun (WGS) entry which is preliminary data.</text>
</comment>
<name>A0A2T8HLG6_9SPHI</name>